<evidence type="ECO:0000256" key="5">
    <source>
        <dbReference type="ARBA" id="ARBA00023136"/>
    </source>
</evidence>
<feature type="domain" description="Phosphatidic acid phosphatase type 2/haloperoxidase" evidence="8">
    <location>
        <begin position="82"/>
        <end position="216"/>
    </location>
</feature>
<name>A0ABY8CNG5_ENCHE</name>
<feature type="chain" id="PRO_5047273743" evidence="7">
    <location>
        <begin position="24"/>
        <end position="233"/>
    </location>
</feature>
<evidence type="ECO:0000256" key="2">
    <source>
        <dbReference type="ARBA" id="ARBA00008816"/>
    </source>
</evidence>
<keyword evidence="3 6" id="KW-0812">Transmembrane</keyword>
<feature type="transmembrane region" description="Helical" evidence="6">
    <location>
        <begin position="79"/>
        <end position="96"/>
    </location>
</feature>
<keyword evidence="10" id="KW-1185">Reference proteome</keyword>
<comment type="subcellular location">
    <subcellularLocation>
        <location evidence="1">Membrane</location>
        <topology evidence="1">Multi-pass membrane protein</topology>
    </subcellularLocation>
</comment>
<dbReference type="InterPro" id="IPR043216">
    <property type="entry name" value="PAP-like"/>
</dbReference>
<dbReference type="SMART" id="SM00014">
    <property type="entry name" value="acidPPc"/>
    <property type="match status" value="1"/>
</dbReference>
<evidence type="ECO:0000256" key="4">
    <source>
        <dbReference type="ARBA" id="ARBA00022989"/>
    </source>
</evidence>
<accession>A0ABY8CNG5</accession>
<sequence length="233" mass="25878">MMMREMAVVTIVSIGLLFFSMSADPYERPFVIGDRSISRPYVRHETITFTEITVVSVVIPLIFMFGTLRINTIENTCEAYFYLSFIIACLATSAIVENMKNMVGRLRPDFLSRCSPVGGKCTGSPKLILEGRRSFPSGHTSIAACSFIFLVLFASKESKLPRIRAKLNQVFVFLLYFTLLVVPVAVGASRVMDNKHFVSDVIGGGIIGALVGIARFKRLEATAVQERYKSIEP</sequence>
<evidence type="ECO:0000313" key="10">
    <source>
        <dbReference type="Proteomes" id="UP001217963"/>
    </source>
</evidence>
<dbReference type="Gene3D" id="1.20.144.10">
    <property type="entry name" value="Phosphatidic acid phosphatase type 2/haloperoxidase"/>
    <property type="match status" value="1"/>
</dbReference>
<feature type="transmembrane region" description="Helical" evidence="6">
    <location>
        <begin position="197"/>
        <end position="216"/>
    </location>
</feature>
<dbReference type="CDD" id="cd03390">
    <property type="entry name" value="PAP2_containing_1_like"/>
    <property type="match status" value="1"/>
</dbReference>
<keyword evidence="7" id="KW-0732">Signal</keyword>
<dbReference type="EMBL" id="CP119071">
    <property type="protein sequence ID" value="WEL39716.1"/>
    <property type="molecule type" value="Genomic_DNA"/>
</dbReference>
<dbReference type="PANTHER" id="PTHR10165">
    <property type="entry name" value="LIPID PHOSPHATE PHOSPHATASE"/>
    <property type="match status" value="1"/>
</dbReference>
<comment type="similarity">
    <text evidence="2">Belongs to the PA-phosphatase related phosphoesterase family.</text>
</comment>
<evidence type="ECO:0000313" key="9">
    <source>
        <dbReference type="EMBL" id="WEL39716.1"/>
    </source>
</evidence>
<evidence type="ECO:0000256" key="1">
    <source>
        <dbReference type="ARBA" id="ARBA00004141"/>
    </source>
</evidence>
<reference evidence="9 10" key="1">
    <citation type="submission" date="2023-02" db="EMBL/GenBank/DDBJ databases">
        <title>Encephalitozoon hellem ATCC 50451 complete genome.</title>
        <authorList>
            <person name="Mascarenhas dos Santos A.C."/>
            <person name="Julian A.T."/>
            <person name="Pombert J.-F."/>
        </authorList>
    </citation>
    <scope>NUCLEOTIDE SEQUENCE [LARGE SCALE GENOMIC DNA]</scope>
    <source>
        <strain evidence="9 10">ATCC 50451</strain>
    </source>
</reference>
<protein>
    <submittedName>
        <fullName evidence="9">Phosphatidic acid phosphatase</fullName>
    </submittedName>
</protein>
<evidence type="ECO:0000256" key="3">
    <source>
        <dbReference type="ARBA" id="ARBA00022692"/>
    </source>
</evidence>
<feature type="transmembrane region" description="Helical" evidence="6">
    <location>
        <begin position="47"/>
        <end position="67"/>
    </location>
</feature>
<feature type="transmembrane region" description="Helical" evidence="6">
    <location>
        <begin position="167"/>
        <end position="185"/>
    </location>
</feature>
<dbReference type="SUPFAM" id="SSF48317">
    <property type="entry name" value="Acid phosphatase/Vanadium-dependent haloperoxidase"/>
    <property type="match status" value="1"/>
</dbReference>
<gene>
    <name evidence="9" type="ORF">PFJ87_10g01650</name>
</gene>
<organism evidence="9 10">
    <name type="scientific">Encephalitozoon hellem</name>
    <name type="common">Microsporidian parasite</name>
    <dbReference type="NCBI Taxonomy" id="27973"/>
    <lineage>
        <taxon>Eukaryota</taxon>
        <taxon>Fungi</taxon>
        <taxon>Fungi incertae sedis</taxon>
        <taxon>Microsporidia</taxon>
        <taxon>Unikaryonidae</taxon>
        <taxon>Encephalitozoon</taxon>
    </lineage>
</organism>
<feature type="signal peptide" evidence="7">
    <location>
        <begin position="1"/>
        <end position="23"/>
    </location>
</feature>
<dbReference type="Pfam" id="PF01569">
    <property type="entry name" value="PAP2"/>
    <property type="match status" value="1"/>
</dbReference>
<keyword evidence="5 6" id="KW-0472">Membrane</keyword>
<evidence type="ECO:0000259" key="8">
    <source>
        <dbReference type="SMART" id="SM00014"/>
    </source>
</evidence>
<dbReference type="PANTHER" id="PTHR10165:SF35">
    <property type="entry name" value="RE23632P"/>
    <property type="match status" value="1"/>
</dbReference>
<dbReference type="InterPro" id="IPR000326">
    <property type="entry name" value="PAP2/HPO"/>
</dbReference>
<evidence type="ECO:0000256" key="6">
    <source>
        <dbReference type="SAM" id="Phobius"/>
    </source>
</evidence>
<keyword evidence="4 6" id="KW-1133">Transmembrane helix</keyword>
<proteinExistence type="inferred from homology"/>
<dbReference type="Proteomes" id="UP001217963">
    <property type="component" value="Chromosome X"/>
</dbReference>
<feature type="transmembrane region" description="Helical" evidence="6">
    <location>
        <begin position="135"/>
        <end position="155"/>
    </location>
</feature>
<evidence type="ECO:0000256" key="7">
    <source>
        <dbReference type="SAM" id="SignalP"/>
    </source>
</evidence>
<dbReference type="InterPro" id="IPR036938">
    <property type="entry name" value="PAP2/HPO_sf"/>
</dbReference>